<evidence type="ECO:0000313" key="2">
    <source>
        <dbReference type="EMBL" id="CAL6070253.1"/>
    </source>
</evidence>
<gene>
    <name evidence="1" type="ORF">HINF_LOCUS37288</name>
    <name evidence="2" type="ORF">HINF_LOCUS54368</name>
</gene>
<reference evidence="1" key="1">
    <citation type="submission" date="2023-06" db="EMBL/GenBank/DDBJ databases">
        <authorList>
            <person name="Kurt Z."/>
        </authorList>
    </citation>
    <scope>NUCLEOTIDE SEQUENCE</scope>
</reference>
<proteinExistence type="predicted"/>
<accession>A0AA86Q1S3</accession>
<sequence>MGNCIYQTPQEPEILPVPTNQNNQLSNKLKTTMYESFYLSFNVENGVEQTNNGQTLKDSYKSPSLDSVIEDLSEVQVMLEISISEESKELPIKELQTISQSQ</sequence>
<dbReference type="EMBL" id="CAXDID020000282">
    <property type="protein sequence ID" value="CAL6070253.1"/>
    <property type="molecule type" value="Genomic_DNA"/>
</dbReference>
<dbReference type="AlphaFoldDB" id="A0AA86Q1S3"/>
<dbReference type="Proteomes" id="UP001642409">
    <property type="component" value="Unassembled WGS sequence"/>
</dbReference>
<protein>
    <submittedName>
        <fullName evidence="2">Hypothetical_protein</fullName>
    </submittedName>
</protein>
<dbReference type="EMBL" id="CATOUU010000802">
    <property type="protein sequence ID" value="CAI9949643.1"/>
    <property type="molecule type" value="Genomic_DNA"/>
</dbReference>
<keyword evidence="3" id="KW-1185">Reference proteome</keyword>
<name>A0AA86Q1S3_9EUKA</name>
<evidence type="ECO:0000313" key="1">
    <source>
        <dbReference type="EMBL" id="CAI9949643.1"/>
    </source>
</evidence>
<evidence type="ECO:0000313" key="3">
    <source>
        <dbReference type="Proteomes" id="UP001642409"/>
    </source>
</evidence>
<organism evidence="1">
    <name type="scientific">Hexamita inflata</name>
    <dbReference type="NCBI Taxonomy" id="28002"/>
    <lineage>
        <taxon>Eukaryota</taxon>
        <taxon>Metamonada</taxon>
        <taxon>Diplomonadida</taxon>
        <taxon>Hexamitidae</taxon>
        <taxon>Hexamitinae</taxon>
        <taxon>Hexamita</taxon>
    </lineage>
</organism>
<reference evidence="2 3" key="2">
    <citation type="submission" date="2024-07" db="EMBL/GenBank/DDBJ databases">
        <authorList>
            <person name="Akdeniz Z."/>
        </authorList>
    </citation>
    <scope>NUCLEOTIDE SEQUENCE [LARGE SCALE GENOMIC DNA]</scope>
</reference>
<comment type="caution">
    <text evidence="1">The sequence shown here is derived from an EMBL/GenBank/DDBJ whole genome shotgun (WGS) entry which is preliminary data.</text>
</comment>